<organism evidence="4">
    <name type="scientific">candidate division CPR3 bacterium</name>
    <dbReference type="NCBI Taxonomy" id="2268181"/>
    <lineage>
        <taxon>Bacteria</taxon>
        <taxon>Bacteria division CPR3</taxon>
    </lineage>
</organism>
<accession>A0A7V3N553</accession>
<dbReference type="Gene3D" id="3.90.1150.10">
    <property type="entry name" value="Aspartate Aminotransferase, domain 1"/>
    <property type="match status" value="1"/>
</dbReference>
<dbReference type="EMBL" id="DTGG01000019">
    <property type="protein sequence ID" value="HFZ08607.1"/>
    <property type="molecule type" value="Genomic_DNA"/>
</dbReference>
<dbReference type="SUPFAM" id="SSF53383">
    <property type="entry name" value="PLP-dependent transferases"/>
    <property type="match status" value="1"/>
</dbReference>
<reference evidence="4" key="1">
    <citation type="journal article" date="2020" name="mSystems">
        <title>Genome- and Community-Level Interaction Insights into Carbon Utilization and Element Cycling Functions of Hydrothermarchaeota in Hydrothermal Sediment.</title>
        <authorList>
            <person name="Zhou Z."/>
            <person name="Liu Y."/>
            <person name="Xu W."/>
            <person name="Pan J."/>
            <person name="Luo Z.H."/>
            <person name="Li M."/>
        </authorList>
    </citation>
    <scope>NUCLEOTIDE SEQUENCE [LARGE SCALE GENOMIC DNA]</scope>
    <source>
        <strain evidence="4">SpSt-757</strain>
    </source>
</reference>
<dbReference type="InterPro" id="IPR000653">
    <property type="entry name" value="DegT/StrS_aminotransferase"/>
</dbReference>
<gene>
    <name evidence="4" type="ORF">ENV41_00535</name>
</gene>
<feature type="active site" description="Proton acceptor" evidence="1">
    <location>
        <position position="183"/>
    </location>
</feature>
<evidence type="ECO:0000256" key="1">
    <source>
        <dbReference type="PIRSR" id="PIRSR000390-1"/>
    </source>
</evidence>
<protein>
    <submittedName>
        <fullName evidence="4">DegT/DnrJ/EryC1/StrS family aminotransferase</fullName>
    </submittedName>
</protein>
<comment type="caution">
    <text evidence="4">The sequence shown here is derived from an EMBL/GenBank/DDBJ whole genome shotgun (WGS) entry which is preliminary data.</text>
</comment>
<keyword evidence="4" id="KW-0032">Aminotransferase</keyword>
<evidence type="ECO:0000256" key="3">
    <source>
        <dbReference type="RuleBase" id="RU004508"/>
    </source>
</evidence>
<dbReference type="Pfam" id="PF01041">
    <property type="entry name" value="DegT_DnrJ_EryC1"/>
    <property type="match status" value="1"/>
</dbReference>
<comment type="similarity">
    <text evidence="3">Belongs to the DegT/DnrJ/EryC1 family.</text>
</comment>
<dbReference type="AlphaFoldDB" id="A0A7V3N553"/>
<dbReference type="GO" id="GO:0030170">
    <property type="term" value="F:pyridoxal phosphate binding"/>
    <property type="evidence" value="ECO:0007669"/>
    <property type="project" value="TreeGrafter"/>
</dbReference>
<evidence type="ECO:0000313" key="4">
    <source>
        <dbReference type="EMBL" id="HFZ08607.1"/>
    </source>
</evidence>
<sequence length="378" mass="43041">MKPIFMAGPWITEHEVKIVEDAMRNGWYEKAYYYVETFQREFAKYHDRKYGIMTPNCTTAIHLLLTAMGIKDGDEVIVPECTWIATAAPVTYLRATPVFCDINEKTWCSDPKSVEKYITPRTKAIIVVDLFGNMPQMDELLVLANKYGLPLIEDAAEALGSLYKGTKAGKFGIGSVFSFHRTKTITTGEGGMLLLDDDELFERCMFLRDHGRVKGIAYYNSEVAYKYMPFNIQAALGYAQFQRLAELVARKRELLQMYKERLADIEDLQFNDDGGDVFNGAWVTGLVFGRSHNISKEEAMKKIEEKGFPARPFFYPLSSLPAYPGYRQIYEPRNPNAYDISSRGINLPCAFNLTEEQIDAYCNVIREMLGRKPIGGKK</sequence>
<dbReference type="PIRSF" id="PIRSF000390">
    <property type="entry name" value="PLP_StrS"/>
    <property type="match status" value="1"/>
</dbReference>
<dbReference type="Gene3D" id="3.40.640.10">
    <property type="entry name" value="Type I PLP-dependent aspartate aminotransferase-like (Major domain)"/>
    <property type="match status" value="1"/>
</dbReference>
<dbReference type="InterPro" id="IPR015422">
    <property type="entry name" value="PyrdxlP-dep_Trfase_small"/>
</dbReference>
<keyword evidence="4" id="KW-0808">Transferase</keyword>
<dbReference type="InterPro" id="IPR015421">
    <property type="entry name" value="PyrdxlP-dep_Trfase_major"/>
</dbReference>
<dbReference type="InterPro" id="IPR015424">
    <property type="entry name" value="PyrdxlP-dep_Trfase"/>
</dbReference>
<dbReference type="GO" id="GO:0008483">
    <property type="term" value="F:transaminase activity"/>
    <property type="evidence" value="ECO:0007669"/>
    <property type="project" value="UniProtKB-KW"/>
</dbReference>
<dbReference type="GO" id="GO:0000271">
    <property type="term" value="P:polysaccharide biosynthetic process"/>
    <property type="evidence" value="ECO:0007669"/>
    <property type="project" value="TreeGrafter"/>
</dbReference>
<name>A0A7V3N553_UNCC3</name>
<feature type="modified residue" description="N6-(pyridoxal phosphate)lysine" evidence="2">
    <location>
        <position position="183"/>
    </location>
</feature>
<dbReference type="PANTHER" id="PTHR30244">
    <property type="entry name" value="TRANSAMINASE"/>
    <property type="match status" value="1"/>
</dbReference>
<dbReference type="PANTHER" id="PTHR30244:SF34">
    <property type="entry name" value="DTDP-4-AMINO-4,6-DIDEOXYGALACTOSE TRANSAMINASE"/>
    <property type="match status" value="1"/>
</dbReference>
<proteinExistence type="inferred from homology"/>
<keyword evidence="2 3" id="KW-0663">Pyridoxal phosphate</keyword>
<evidence type="ECO:0000256" key="2">
    <source>
        <dbReference type="PIRSR" id="PIRSR000390-2"/>
    </source>
</evidence>
<dbReference type="CDD" id="cd00616">
    <property type="entry name" value="AHBA_syn"/>
    <property type="match status" value="1"/>
</dbReference>